<organism evidence="4 5">
    <name type="scientific">Ailuropoda melanoleuca</name>
    <name type="common">Giant panda</name>
    <dbReference type="NCBI Taxonomy" id="9646"/>
    <lineage>
        <taxon>Eukaryota</taxon>
        <taxon>Metazoa</taxon>
        <taxon>Chordata</taxon>
        <taxon>Craniata</taxon>
        <taxon>Vertebrata</taxon>
        <taxon>Euteleostomi</taxon>
        <taxon>Mammalia</taxon>
        <taxon>Eutheria</taxon>
        <taxon>Laurasiatheria</taxon>
        <taxon>Carnivora</taxon>
        <taxon>Caniformia</taxon>
        <taxon>Ursidae</taxon>
        <taxon>Ailuropoda</taxon>
    </lineage>
</organism>
<name>A0A7N5JLB4_AILME</name>
<dbReference type="Gene3D" id="3.30.2260.10">
    <property type="entry name" value="Enhancer of rudimentary"/>
    <property type="match status" value="1"/>
</dbReference>
<evidence type="ECO:0000256" key="1">
    <source>
        <dbReference type="ARBA" id="ARBA00003742"/>
    </source>
</evidence>
<evidence type="ECO:0000256" key="2">
    <source>
        <dbReference type="ARBA" id="ARBA00007491"/>
    </source>
</evidence>
<protein>
    <recommendedName>
        <fullName evidence="3">Enhancer of rudimentary homolog</fullName>
    </recommendedName>
</protein>
<reference evidence="4 5" key="1">
    <citation type="journal article" date="2010" name="Nature">
        <title>The sequence and de novo assembly of the giant panda genome.</title>
        <authorList>
            <person name="Li R."/>
            <person name="Fan W."/>
            <person name="Tian G."/>
            <person name="Zhu H."/>
            <person name="He L."/>
            <person name="Cai J."/>
            <person name="Huang Q."/>
            <person name="Cai Q."/>
            <person name="Li B."/>
            <person name="Bai Y."/>
            <person name="Zhang Z."/>
            <person name="Zhang Y."/>
            <person name="Wang W."/>
            <person name="Li J."/>
            <person name="Wei F."/>
            <person name="Li H."/>
            <person name="Jian M."/>
            <person name="Li J."/>
            <person name="Zhang Z."/>
            <person name="Nielsen R."/>
            <person name="Li D."/>
            <person name="Gu W."/>
            <person name="Yang Z."/>
            <person name="Xuan Z."/>
            <person name="Ryder O.A."/>
            <person name="Leung F.C."/>
            <person name="Zhou Y."/>
            <person name="Cao J."/>
            <person name="Sun X."/>
            <person name="Fu Y."/>
            <person name="Fang X."/>
            <person name="Guo X."/>
            <person name="Wang B."/>
            <person name="Hou R."/>
            <person name="Shen F."/>
            <person name="Mu B."/>
            <person name="Ni P."/>
            <person name="Lin R."/>
            <person name="Qian W."/>
            <person name="Wang G."/>
            <person name="Yu C."/>
            <person name="Nie W."/>
            <person name="Wang J."/>
            <person name="Wu Z."/>
            <person name="Liang H."/>
            <person name="Min J."/>
            <person name="Wu Q."/>
            <person name="Cheng S."/>
            <person name="Ruan J."/>
            <person name="Wang M."/>
            <person name="Shi Z."/>
            <person name="Wen M."/>
            <person name="Liu B."/>
            <person name="Ren X."/>
            <person name="Zheng H."/>
            <person name="Dong D."/>
            <person name="Cook K."/>
            <person name="Shan G."/>
            <person name="Zhang H."/>
            <person name="Kosiol C."/>
            <person name="Xie X."/>
            <person name="Lu Z."/>
            <person name="Zheng H."/>
            <person name="Li Y."/>
            <person name="Steiner C.C."/>
            <person name="Lam T.T."/>
            <person name="Lin S."/>
            <person name="Zhang Q."/>
            <person name="Li G."/>
            <person name="Tian J."/>
            <person name="Gong T."/>
            <person name="Liu H."/>
            <person name="Zhang D."/>
            <person name="Fang L."/>
            <person name="Ye C."/>
            <person name="Zhang J."/>
            <person name="Hu W."/>
            <person name="Xu A."/>
            <person name="Ren Y."/>
            <person name="Zhang G."/>
            <person name="Bruford M.W."/>
            <person name="Li Q."/>
            <person name="Ma L."/>
            <person name="Guo Y."/>
            <person name="An N."/>
            <person name="Hu Y."/>
            <person name="Zheng Y."/>
            <person name="Shi Y."/>
            <person name="Li Z."/>
            <person name="Liu Q."/>
            <person name="Chen Y."/>
            <person name="Zhao J."/>
            <person name="Qu N."/>
            <person name="Zhao S."/>
            <person name="Tian F."/>
            <person name="Wang X."/>
            <person name="Wang H."/>
            <person name="Xu L."/>
            <person name="Liu X."/>
            <person name="Vinar T."/>
            <person name="Wang Y."/>
            <person name="Lam T.W."/>
            <person name="Yiu S.M."/>
            <person name="Liu S."/>
            <person name="Zhang H."/>
            <person name="Li D."/>
            <person name="Huang Y."/>
            <person name="Wang X."/>
            <person name="Yang G."/>
            <person name="Jiang Z."/>
            <person name="Wang J."/>
            <person name="Qin N."/>
            <person name="Li L."/>
            <person name="Li J."/>
            <person name="Bolund L."/>
            <person name="Kristiansen K."/>
            <person name="Wong G.K."/>
            <person name="Olson M."/>
            <person name="Zhang X."/>
            <person name="Li S."/>
            <person name="Yang H."/>
            <person name="Wang J."/>
            <person name="Wang J."/>
        </authorList>
    </citation>
    <scope>NUCLEOTIDE SEQUENCE [LARGE SCALE GENOMIC DNA]</scope>
</reference>
<dbReference type="InterPro" id="IPR000781">
    <property type="entry name" value="ERH"/>
</dbReference>
<dbReference type="Pfam" id="PF01133">
    <property type="entry name" value="ER"/>
    <property type="match status" value="1"/>
</dbReference>
<dbReference type="Proteomes" id="UP000008912">
    <property type="component" value="Unassembled WGS sequence"/>
</dbReference>
<evidence type="ECO:0000256" key="3">
    <source>
        <dbReference type="ARBA" id="ARBA00014423"/>
    </source>
</evidence>
<evidence type="ECO:0000313" key="4">
    <source>
        <dbReference type="Ensembl" id="ENSAMEP00000025134.1"/>
    </source>
</evidence>
<dbReference type="Ensembl" id="ENSAMET00000045789.1">
    <property type="protein sequence ID" value="ENSAMEP00000025134.1"/>
    <property type="gene ID" value="ENSAMEG00000014529.2"/>
</dbReference>
<evidence type="ECO:0000313" key="5">
    <source>
        <dbReference type="Proteomes" id="UP000008912"/>
    </source>
</evidence>
<dbReference type="PROSITE" id="PS01290">
    <property type="entry name" value="ER"/>
    <property type="match status" value="1"/>
</dbReference>
<gene>
    <name evidence="4" type="primary">ERH</name>
</gene>
<reference evidence="4" key="3">
    <citation type="submission" date="2025-09" db="UniProtKB">
        <authorList>
            <consortium name="Ensembl"/>
        </authorList>
    </citation>
    <scope>IDENTIFICATION</scope>
</reference>
<reference evidence="4" key="2">
    <citation type="submission" date="2025-08" db="UniProtKB">
        <authorList>
            <consortium name="Ensembl"/>
        </authorList>
    </citation>
    <scope>IDENTIFICATION</scope>
</reference>
<comment type="similarity">
    <text evidence="2">Belongs to the E(R) family.</text>
</comment>
<sequence length="159" mass="17739">MIFFKFRSNSLCIASPLSKMAETESVSALAAGNVCDSMVQKALSRCVSDDFRRLLSRGLAVGCVAAELVCGGGVCSGGSERVWRDGVCKMYEEHLKRMNPNSPSITYDISQLFDFIDDLADLSCLVYRADTQTYQPYNKDWIKEKIYVLLRRQAQQAGK</sequence>
<proteinExistence type="inferred from homology"/>
<dbReference type="PANTHER" id="PTHR12373:SF0">
    <property type="entry name" value="ENHANCER OF RUDIMENTARY HOMOLOG"/>
    <property type="match status" value="1"/>
</dbReference>
<comment type="function">
    <text evidence="1">May have a role in the cell cycle.</text>
</comment>
<dbReference type="GeneTree" id="ENSGT00390000003316"/>
<dbReference type="InterPro" id="IPR035912">
    <property type="entry name" value="EHR_sf"/>
</dbReference>
<accession>A0A7N5JLB4</accession>
<dbReference type="PANTHER" id="PTHR12373">
    <property type="entry name" value="ENHANCER OF RUDIMENTARY ERH"/>
    <property type="match status" value="1"/>
</dbReference>
<dbReference type="AlphaFoldDB" id="A0A7N5JLB4"/>
<dbReference type="SUPFAM" id="SSF143875">
    <property type="entry name" value="ERH-like"/>
    <property type="match status" value="1"/>
</dbReference>
<keyword evidence="5" id="KW-1185">Reference proteome</keyword>
<dbReference type="InParanoid" id="A0A7N5JLB4"/>